<comment type="caution">
    <text evidence="2">The sequence shown here is derived from an EMBL/GenBank/DDBJ whole genome shotgun (WGS) entry which is preliminary data.</text>
</comment>
<feature type="region of interest" description="Disordered" evidence="1">
    <location>
        <begin position="1"/>
        <end position="20"/>
    </location>
</feature>
<accession>A0A6A4RWM5</accession>
<evidence type="ECO:0000313" key="3">
    <source>
        <dbReference type="Proteomes" id="UP000438429"/>
    </source>
</evidence>
<feature type="region of interest" description="Disordered" evidence="1">
    <location>
        <begin position="112"/>
        <end position="139"/>
    </location>
</feature>
<organism evidence="2 3">
    <name type="scientific">Scophthalmus maximus</name>
    <name type="common">Turbot</name>
    <name type="synonym">Psetta maxima</name>
    <dbReference type="NCBI Taxonomy" id="52904"/>
    <lineage>
        <taxon>Eukaryota</taxon>
        <taxon>Metazoa</taxon>
        <taxon>Chordata</taxon>
        <taxon>Craniata</taxon>
        <taxon>Vertebrata</taxon>
        <taxon>Euteleostomi</taxon>
        <taxon>Actinopterygii</taxon>
        <taxon>Neopterygii</taxon>
        <taxon>Teleostei</taxon>
        <taxon>Neoteleostei</taxon>
        <taxon>Acanthomorphata</taxon>
        <taxon>Carangaria</taxon>
        <taxon>Pleuronectiformes</taxon>
        <taxon>Pleuronectoidei</taxon>
        <taxon>Scophthalmidae</taxon>
        <taxon>Scophthalmus</taxon>
    </lineage>
</organism>
<dbReference type="AlphaFoldDB" id="A0A6A4RWM5"/>
<sequence length="259" mass="29058">MNELLSPTRTTTEQFDTAPELKGPSTCSLRLYKRRKRRLDTGRYYRQPPTNPPDFPQFLSPPSSTIKSHRLQTGVGSTCAPTFQLPALCCGAQERHISRGCDLSTTSPVMLGKCQPRNQPGPLSPEPDSGTQHDSDMIMDGGCDTWTDDSVPYRGLQCEQYNRAFGVLSLTVNYTFDDVSDSYLDILINTDTDKPDTRGRAEEHPSMIGNGSNFDLKRSEYISYDVVTMKHGWHKKVMNVFPINLTYCKASENDALQMN</sequence>
<gene>
    <name evidence="2" type="ORF">F2P81_021230</name>
</gene>
<feature type="compositionally biased region" description="Polar residues" evidence="1">
    <location>
        <begin position="1"/>
        <end position="15"/>
    </location>
</feature>
<dbReference type="Proteomes" id="UP000438429">
    <property type="component" value="Unassembled WGS sequence"/>
</dbReference>
<protein>
    <submittedName>
        <fullName evidence="2">Uncharacterized protein</fullName>
    </submittedName>
</protein>
<reference evidence="2 3" key="1">
    <citation type="submission" date="2019-06" db="EMBL/GenBank/DDBJ databases">
        <title>Draft genomes of female and male turbot (Scophthalmus maximus).</title>
        <authorList>
            <person name="Xu H."/>
            <person name="Xu X.-W."/>
            <person name="Shao C."/>
            <person name="Chen S."/>
        </authorList>
    </citation>
    <scope>NUCLEOTIDE SEQUENCE [LARGE SCALE GENOMIC DNA]</scope>
    <source>
        <strain evidence="2">Ysfricsl-2016a</strain>
        <tissue evidence="2">Blood</tissue>
    </source>
</reference>
<evidence type="ECO:0000313" key="2">
    <source>
        <dbReference type="EMBL" id="KAF0026493.1"/>
    </source>
</evidence>
<dbReference type="EMBL" id="VEVO01000019">
    <property type="protein sequence ID" value="KAF0026493.1"/>
    <property type="molecule type" value="Genomic_DNA"/>
</dbReference>
<name>A0A6A4RWM5_SCOMX</name>
<proteinExistence type="predicted"/>
<evidence type="ECO:0000256" key="1">
    <source>
        <dbReference type="SAM" id="MobiDB-lite"/>
    </source>
</evidence>